<dbReference type="Gene3D" id="2.160.10.10">
    <property type="entry name" value="Hexapeptide repeat proteins"/>
    <property type="match status" value="1"/>
</dbReference>
<dbReference type="Proteomes" id="UP000077552">
    <property type="component" value="Unassembled WGS sequence"/>
</dbReference>
<evidence type="ECO:0000313" key="1">
    <source>
        <dbReference type="EMBL" id="OAD90195.1"/>
    </source>
</evidence>
<gene>
    <name evidence="1" type="ORF">A7A78_08090</name>
</gene>
<sequence>MKTYYFNYKKFPNSIAKKLPVFIYGKLKLSSIEGEFIIDAPISKGMIGFGKSFEFPTTSKGVSELSLNGTFICKGNVQIGKDVCIQIAKNAYFEMGHFSCLGSDIKVICKEKIVIKNFVRIGYQTQLIDTTIHQMIDTKGNTKLPMTAPIVLNSNTWIGNRTTIMKGTVTPEQCIVASNSLCNKDYTAYGNNILIGGMPAKLLKEGIVRDWKGEQAMLEKSVVIA</sequence>
<dbReference type="AlphaFoldDB" id="A0A1A9LCU7"/>
<comment type="caution">
    <text evidence="1">The sequence shown here is derived from an EMBL/GenBank/DDBJ whole genome shotgun (WGS) entry which is preliminary data.</text>
</comment>
<accession>A0A1A9LCU7</accession>
<dbReference type="InterPro" id="IPR011004">
    <property type="entry name" value="Trimer_LpxA-like_sf"/>
</dbReference>
<reference evidence="1 2" key="1">
    <citation type="submission" date="2016-05" db="EMBL/GenBank/DDBJ databases">
        <title>Genome sequencing of Vitellibacter soesokkakensis RSSK-12.</title>
        <authorList>
            <person name="Thevarajoo S."/>
            <person name="Selvaratnam C."/>
            <person name="Goh K.M."/>
            <person name="Chan K.-G."/>
            <person name="Chong C.S."/>
        </authorList>
    </citation>
    <scope>NUCLEOTIDE SEQUENCE [LARGE SCALE GENOMIC DNA]</scope>
    <source>
        <strain evidence="1 2">RSSK-12</strain>
    </source>
</reference>
<proteinExistence type="predicted"/>
<name>A0A1A9LCU7_9FLAO</name>
<dbReference type="STRING" id="1385699.A7A78_08090"/>
<organism evidence="1 2">
    <name type="scientific">Aequorivita soesokkakensis</name>
    <dbReference type="NCBI Taxonomy" id="1385699"/>
    <lineage>
        <taxon>Bacteria</taxon>
        <taxon>Pseudomonadati</taxon>
        <taxon>Bacteroidota</taxon>
        <taxon>Flavobacteriia</taxon>
        <taxon>Flavobacteriales</taxon>
        <taxon>Flavobacteriaceae</taxon>
        <taxon>Aequorivita</taxon>
    </lineage>
</organism>
<keyword evidence="2" id="KW-1185">Reference proteome</keyword>
<protein>
    <recommendedName>
        <fullName evidence="3">Transferase</fullName>
    </recommendedName>
</protein>
<dbReference type="SUPFAM" id="SSF51161">
    <property type="entry name" value="Trimeric LpxA-like enzymes"/>
    <property type="match status" value="1"/>
</dbReference>
<dbReference type="PANTHER" id="PTHR23416">
    <property type="entry name" value="SIALIC ACID SYNTHASE-RELATED"/>
    <property type="match status" value="1"/>
</dbReference>
<evidence type="ECO:0008006" key="3">
    <source>
        <dbReference type="Google" id="ProtNLM"/>
    </source>
</evidence>
<dbReference type="EMBL" id="LXIE01000050">
    <property type="protein sequence ID" value="OAD90195.1"/>
    <property type="molecule type" value="Genomic_DNA"/>
</dbReference>
<evidence type="ECO:0000313" key="2">
    <source>
        <dbReference type="Proteomes" id="UP000077552"/>
    </source>
</evidence>
<dbReference type="InterPro" id="IPR051159">
    <property type="entry name" value="Hexapeptide_acetyltransf"/>
</dbReference>